<dbReference type="Proteomes" id="UP000015106">
    <property type="component" value="Chromosome 6"/>
</dbReference>
<reference evidence="3" key="1">
    <citation type="journal article" date="2013" name="Nature">
        <title>Draft genome of the wheat A-genome progenitor Triticum urartu.</title>
        <authorList>
            <person name="Ling H.Q."/>
            <person name="Zhao S."/>
            <person name="Liu D."/>
            <person name="Wang J."/>
            <person name="Sun H."/>
            <person name="Zhang C."/>
            <person name="Fan H."/>
            <person name="Li D."/>
            <person name="Dong L."/>
            <person name="Tao Y."/>
            <person name="Gao C."/>
            <person name="Wu H."/>
            <person name="Li Y."/>
            <person name="Cui Y."/>
            <person name="Guo X."/>
            <person name="Zheng S."/>
            <person name="Wang B."/>
            <person name="Yu K."/>
            <person name="Liang Q."/>
            <person name="Yang W."/>
            <person name="Lou X."/>
            <person name="Chen J."/>
            <person name="Feng M."/>
            <person name="Jian J."/>
            <person name="Zhang X."/>
            <person name="Luo G."/>
            <person name="Jiang Y."/>
            <person name="Liu J."/>
            <person name="Wang Z."/>
            <person name="Sha Y."/>
            <person name="Zhang B."/>
            <person name="Wu H."/>
            <person name="Tang D."/>
            <person name="Shen Q."/>
            <person name="Xue P."/>
            <person name="Zou S."/>
            <person name="Wang X."/>
            <person name="Liu X."/>
            <person name="Wang F."/>
            <person name="Yang Y."/>
            <person name="An X."/>
            <person name="Dong Z."/>
            <person name="Zhang K."/>
            <person name="Zhang X."/>
            <person name="Luo M.C."/>
            <person name="Dvorak J."/>
            <person name="Tong Y."/>
            <person name="Wang J."/>
            <person name="Yang H."/>
            <person name="Li Z."/>
            <person name="Wang D."/>
            <person name="Zhang A."/>
            <person name="Wang J."/>
        </authorList>
    </citation>
    <scope>NUCLEOTIDE SEQUENCE</scope>
    <source>
        <strain evidence="3">cv. G1812</strain>
    </source>
</reference>
<sequence>MILPSQSRVVHGPEPTAPSYQQHENHNRADWKIQKTHLALLKIQKRAAPAASKSNWPSTATGIHGGQRLTATPAGHERRAAPAVTSVAAIASPAAAPALVSVRDQSPYCSSAWARAGAGCCSLASGPTWALGGKNTGVPESLAAGKGADLEAWIWKGRAGQSLGACCMRPEIAGTSRRGWWLRRRDGGGEKVDREPGV</sequence>
<dbReference type="AlphaFoldDB" id="A0A8R7QN16"/>
<evidence type="ECO:0000313" key="2">
    <source>
        <dbReference type="EnsemblPlants" id="TuG1812G0600002117.01.T01"/>
    </source>
</evidence>
<name>A0A8R7QN16_TRIUA</name>
<feature type="region of interest" description="Disordered" evidence="1">
    <location>
        <begin position="1"/>
        <end position="26"/>
    </location>
</feature>
<dbReference type="Gramene" id="TuG1812G0600002117.01.T01">
    <property type="protein sequence ID" value="TuG1812G0600002117.01.T01"/>
    <property type="gene ID" value="TuG1812G0600002117.01"/>
</dbReference>
<reference evidence="2" key="2">
    <citation type="submission" date="2018-03" db="EMBL/GenBank/DDBJ databases">
        <title>The Triticum urartu genome reveals the dynamic nature of wheat genome evolution.</title>
        <authorList>
            <person name="Ling H."/>
            <person name="Ma B."/>
            <person name="Shi X."/>
            <person name="Liu H."/>
            <person name="Dong L."/>
            <person name="Sun H."/>
            <person name="Cao Y."/>
            <person name="Gao Q."/>
            <person name="Zheng S."/>
            <person name="Li Y."/>
            <person name="Yu Y."/>
            <person name="Du H."/>
            <person name="Qi M."/>
            <person name="Li Y."/>
            <person name="Yu H."/>
            <person name="Cui Y."/>
            <person name="Wang N."/>
            <person name="Chen C."/>
            <person name="Wu H."/>
            <person name="Zhao Y."/>
            <person name="Zhang J."/>
            <person name="Li Y."/>
            <person name="Zhou W."/>
            <person name="Zhang B."/>
            <person name="Hu W."/>
            <person name="Eijk M."/>
            <person name="Tang J."/>
            <person name="Witsenboer H."/>
            <person name="Zhao S."/>
            <person name="Li Z."/>
            <person name="Zhang A."/>
            <person name="Wang D."/>
            <person name="Liang C."/>
        </authorList>
    </citation>
    <scope>NUCLEOTIDE SEQUENCE [LARGE SCALE GENOMIC DNA]</scope>
    <source>
        <strain evidence="2">cv. G1812</strain>
    </source>
</reference>
<keyword evidence="3" id="KW-1185">Reference proteome</keyword>
<reference evidence="2" key="3">
    <citation type="submission" date="2022-06" db="UniProtKB">
        <authorList>
            <consortium name="EnsemblPlants"/>
        </authorList>
    </citation>
    <scope>IDENTIFICATION</scope>
</reference>
<dbReference type="EnsemblPlants" id="TuG1812G0600002117.01.T01">
    <property type="protein sequence ID" value="TuG1812G0600002117.01.T01"/>
    <property type="gene ID" value="TuG1812G0600002117.01"/>
</dbReference>
<evidence type="ECO:0000313" key="3">
    <source>
        <dbReference type="Proteomes" id="UP000015106"/>
    </source>
</evidence>
<proteinExistence type="predicted"/>
<accession>A0A8R7QN16</accession>
<protein>
    <submittedName>
        <fullName evidence="2">Uncharacterized protein</fullName>
    </submittedName>
</protein>
<organism evidence="2 3">
    <name type="scientific">Triticum urartu</name>
    <name type="common">Red wild einkorn</name>
    <name type="synonym">Crithodium urartu</name>
    <dbReference type="NCBI Taxonomy" id="4572"/>
    <lineage>
        <taxon>Eukaryota</taxon>
        <taxon>Viridiplantae</taxon>
        <taxon>Streptophyta</taxon>
        <taxon>Embryophyta</taxon>
        <taxon>Tracheophyta</taxon>
        <taxon>Spermatophyta</taxon>
        <taxon>Magnoliopsida</taxon>
        <taxon>Liliopsida</taxon>
        <taxon>Poales</taxon>
        <taxon>Poaceae</taxon>
        <taxon>BOP clade</taxon>
        <taxon>Pooideae</taxon>
        <taxon>Triticodae</taxon>
        <taxon>Triticeae</taxon>
        <taxon>Triticinae</taxon>
        <taxon>Triticum</taxon>
    </lineage>
</organism>
<evidence type="ECO:0000256" key="1">
    <source>
        <dbReference type="SAM" id="MobiDB-lite"/>
    </source>
</evidence>